<feature type="region of interest" description="Disordered" evidence="1">
    <location>
        <begin position="18"/>
        <end position="57"/>
    </location>
</feature>
<reference evidence="2" key="1">
    <citation type="journal article" date="2023" name="Science">
        <title>Genome structures resolve the early diversification of teleost fishes.</title>
        <authorList>
            <person name="Parey E."/>
            <person name="Louis A."/>
            <person name="Montfort J."/>
            <person name="Bouchez O."/>
            <person name="Roques C."/>
            <person name="Iampietro C."/>
            <person name="Lluch J."/>
            <person name="Castinel A."/>
            <person name="Donnadieu C."/>
            <person name="Desvignes T."/>
            <person name="Floi Bucao C."/>
            <person name="Jouanno E."/>
            <person name="Wen M."/>
            <person name="Mejri S."/>
            <person name="Dirks R."/>
            <person name="Jansen H."/>
            <person name="Henkel C."/>
            <person name="Chen W.J."/>
            <person name="Zahm M."/>
            <person name="Cabau C."/>
            <person name="Klopp C."/>
            <person name="Thompson A.W."/>
            <person name="Robinson-Rechavi M."/>
            <person name="Braasch I."/>
            <person name="Lecointre G."/>
            <person name="Bobe J."/>
            <person name="Postlethwait J.H."/>
            <person name="Berthelot C."/>
            <person name="Roest Crollius H."/>
            <person name="Guiguen Y."/>
        </authorList>
    </citation>
    <scope>NUCLEOTIDE SEQUENCE</scope>
    <source>
        <strain evidence="2">WJC10195</strain>
    </source>
</reference>
<dbReference type="Proteomes" id="UP001152622">
    <property type="component" value="Chromosome 3"/>
</dbReference>
<dbReference type="EMBL" id="JAINUF010000003">
    <property type="protein sequence ID" value="KAJ8367990.1"/>
    <property type="molecule type" value="Genomic_DNA"/>
</dbReference>
<keyword evidence="3" id="KW-1185">Reference proteome</keyword>
<comment type="caution">
    <text evidence="2">The sequence shown here is derived from an EMBL/GenBank/DDBJ whole genome shotgun (WGS) entry which is preliminary data.</text>
</comment>
<proteinExistence type="predicted"/>
<evidence type="ECO:0000313" key="2">
    <source>
        <dbReference type="EMBL" id="KAJ8367990.1"/>
    </source>
</evidence>
<dbReference type="AlphaFoldDB" id="A0A9Q1FVH3"/>
<protein>
    <submittedName>
        <fullName evidence="2">Uncharacterized protein</fullName>
    </submittedName>
</protein>
<gene>
    <name evidence="2" type="ORF">SKAU_G00080180</name>
</gene>
<accession>A0A9Q1FVH3</accession>
<sequence>MPPNCSCPNGLLRRRNTAILNPQMSNVNRPISELNERTEMNRSDRLPSEPQSEFRMQ</sequence>
<organism evidence="2 3">
    <name type="scientific">Synaphobranchus kaupii</name>
    <name type="common">Kaup's arrowtooth eel</name>
    <dbReference type="NCBI Taxonomy" id="118154"/>
    <lineage>
        <taxon>Eukaryota</taxon>
        <taxon>Metazoa</taxon>
        <taxon>Chordata</taxon>
        <taxon>Craniata</taxon>
        <taxon>Vertebrata</taxon>
        <taxon>Euteleostomi</taxon>
        <taxon>Actinopterygii</taxon>
        <taxon>Neopterygii</taxon>
        <taxon>Teleostei</taxon>
        <taxon>Anguilliformes</taxon>
        <taxon>Synaphobranchidae</taxon>
        <taxon>Synaphobranchus</taxon>
    </lineage>
</organism>
<feature type="compositionally biased region" description="Polar residues" evidence="1">
    <location>
        <begin position="18"/>
        <end position="29"/>
    </location>
</feature>
<feature type="non-terminal residue" evidence="2">
    <location>
        <position position="1"/>
    </location>
</feature>
<name>A0A9Q1FVH3_SYNKA</name>
<feature type="compositionally biased region" description="Basic and acidic residues" evidence="1">
    <location>
        <begin position="34"/>
        <end position="47"/>
    </location>
</feature>
<evidence type="ECO:0000313" key="3">
    <source>
        <dbReference type="Proteomes" id="UP001152622"/>
    </source>
</evidence>
<evidence type="ECO:0000256" key="1">
    <source>
        <dbReference type="SAM" id="MobiDB-lite"/>
    </source>
</evidence>